<comment type="caution">
    <text evidence="2">The sequence shown here is derived from an EMBL/GenBank/DDBJ whole genome shotgun (WGS) entry which is preliminary data.</text>
</comment>
<reference evidence="2 3" key="1">
    <citation type="journal article" name="Sci. Rep.">
        <title>Telomere-to-telomere assembled and centromere annotated genomes of the two main subspecies of the button mushroom Agaricus bisporus reveal especially polymorphic chromosome ends.</title>
        <authorList>
            <person name="Sonnenberg A.S.M."/>
            <person name="Sedaghat-Telgerd N."/>
            <person name="Lavrijssen B."/>
            <person name="Ohm R.A."/>
            <person name="Hendrickx P.M."/>
            <person name="Scholtmeijer K."/>
            <person name="Baars J.J.P."/>
            <person name="van Peer A."/>
        </authorList>
    </citation>
    <scope>NUCLEOTIDE SEQUENCE [LARGE SCALE GENOMIC DNA]</scope>
    <source>
        <strain evidence="2 3">H119_p4</strain>
    </source>
</reference>
<keyword evidence="1" id="KW-1133">Transmembrane helix</keyword>
<protein>
    <submittedName>
        <fullName evidence="2">Uncharacterized protein</fullName>
    </submittedName>
</protein>
<evidence type="ECO:0000313" key="2">
    <source>
        <dbReference type="EMBL" id="KAF7763993.1"/>
    </source>
</evidence>
<accession>A0A8H7EYI9</accession>
<evidence type="ECO:0000313" key="3">
    <source>
        <dbReference type="Proteomes" id="UP000629468"/>
    </source>
</evidence>
<organism evidence="2 3">
    <name type="scientific">Agaricus bisporus var. burnettii</name>
    <dbReference type="NCBI Taxonomy" id="192524"/>
    <lineage>
        <taxon>Eukaryota</taxon>
        <taxon>Fungi</taxon>
        <taxon>Dikarya</taxon>
        <taxon>Basidiomycota</taxon>
        <taxon>Agaricomycotina</taxon>
        <taxon>Agaricomycetes</taxon>
        <taxon>Agaricomycetidae</taxon>
        <taxon>Agaricales</taxon>
        <taxon>Agaricineae</taxon>
        <taxon>Agaricaceae</taxon>
        <taxon>Agaricus</taxon>
    </lineage>
</organism>
<dbReference type="AlphaFoldDB" id="A0A8H7EYI9"/>
<sequence length="99" mass="11463">MSIWEHKGRGTGRWASSHGLARKNAITLIYIYKSSHIGGSLKDNRRQPELFFPSSSFMISITLPYLRYAFILLMALKSFSYPITWPQRLDQTSKMPCYT</sequence>
<dbReference type="EMBL" id="JABXXO010000011">
    <property type="protein sequence ID" value="KAF7763993.1"/>
    <property type="molecule type" value="Genomic_DNA"/>
</dbReference>
<dbReference type="Proteomes" id="UP000629468">
    <property type="component" value="Unassembled WGS sequence"/>
</dbReference>
<evidence type="ECO:0000256" key="1">
    <source>
        <dbReference type="SAM" id="Phobius"/>
    </source>
</evidence>
<proteinExistence type="predicted"/>
<feature type="transmembrane region" description="Helical" evidence="1">
    <location>
        <begin position="50"/>
        <end position="76"/>
    </location>
</feature>
<gene>
    <name evidence="2" type="ORF">Agabi119p4_8530</name>
</gene>
<keyword evidence="1" id="KW-0812">Transmembrane</keyword>
<keyword evidence="1" id="KW-0472">Membrane</keyword>
<name>A0A8H7EYI9_AGABI</name>